<feature type="domain" description="Arrestin C-terminal-like" evidence="3">
    <location>
        <begin position="93"/>
        <end position="225"/>
    </location>
</feature>
<name>A0AAD7ZCR4_DIPPU</name>
<evidence type="ECO:0000313" key="4">
    <source>
        <dbReference type="EMBL" id="KAJ9577787.1"/>
    </source>
</evidence>
<protein>
    <recommendedName>
        <fullName evidence="3">Arrestin C-terminal-like domain-containing protein</fullName>
    </recommendedName>
</protein>
<dbReference type="GO" id="GO:0015031">
    <property type="term" value="P:protein transport"/>
    <property type="evidence" value="ECO:0007669"/>
    <property type="project" value="TreeGrafter"/>
</dbReference>
<reference evidence="4" key="2">
    <citation type="submission" date="2023-05" db="EMBL/GenBank/DDBJ databases">
        <authorList>
            <person name="Fouks B."/>
        </authorList>
    </citation>
    <scope>NUCLEOTIDE SEQUENCE</scope>
    <source>
        <strain evidence="4">Stay&amp;Tobe</strain>
        <tissue evidence="4">Testes</tissue>
    </source>
</reference>
<evidence type="ECO:0000256" key="2">
    <source>
        <dbReference type="ARBA" id="ARBA00022606"/>
    </source>
</evidence>
<dbReference type="PANTHER" id="PTHR11188:SF176">
    <property type="entry name" value="ARRESTIN DOMAIN-CONTAINING PROTEIN 1"/>
    <property type="match status" value="1"/>
</dbReference>
<dbReference type="EMBL" id="JASPKZ010009346">
    <property type="protein sequence ID" value="KAJ9577787.1"/>
    <property type="molecule type" value="Genomic_DNA"/>
</dbReference>
<dbReference type="Gene3D" id="2.60.40.640">
    <property type="match status" value="2"/>
</dbReference>
<dbReference type="PANTHER" id="PTHR11188">
    <property type="entry name" value="ARRESTIN DOMAIN CONTAINING PROTEIN"/>
    <property type="match status" value="1"/>
</dbReference>
<dbReference type="InterPro" id="IPR014752">
    <property type="entry name" value="Arrestin-like_C"/>
</dbReference>
<dbReference type="SUPFAM" id="SSF81296">
    <property type="entry name" value="E set domains"/>
    <property type="match status" value="2"/>
</dbReference>
<sequence length="312" mass="34599">FMDQQVVQKCCQEENIFSSIAWFYQMILPASFEGKYGHIRYTVKGILDNPWKHNHEVVTTITLLANVDLNFDPRYREPIQREESKTMCCCCCRSGPLTVTTHVPTKGYVVGDVIHLTVEVDNASNVKISNVMCQLQQTVSYHSTSPPGIKKDITDVVKFKCDGPVPKHDSRTWETEMRIPPVPASMLQSCSIIDAYYKMRVTAVPRGLHKNLEITFPILIGTVPFVQNVVHHESMSAVAMSMAAAVPSYPTQQAVPMPMVTQMPVMAMASAPPAEMGAGYMPLPQKGTDAAPTAPCLYSSPPTYEETMGTHQ</sequence>
<feature type="non-terminal residue" evidence="4">
    <location>
        <position position="1"/>
    </location>
</feature>
<keyword evidence="5" id="KW-1185">Reference proteome</keyword>
<proteinExistence type="inferred from homology"/>
<comment type="caution">
    <text evidence="4">The sequence shown here is derived from an EMBL/GenBank/DDBJ whole genome shotgun (WGS) entry which is preliminary data.</text>
</comment>
<dbReference type="InterPro" id="IPR014756">
    <property type="entry name" value="Ig_E-set"/>
</dbReference>
<dbReference type="Proteomes" id="UP001233999">
    <property type="component" value="Unassembled WGS sequence"/>
</dbReference>
<accession>A0AAD7ZCR4</accession>
<dbReference type="InterPro" id="IPR011022">
    <property type="entry name" value="Arrestin_C-like"/>
</dbReference>
<dbReference type="AlphaFoldDB" id="A0AAD7ZCR4"/>
<evidence type="ECO:0000256" key="1">
    <source>
        <dbReference type="ARBA" id="ARBA00005298"/>
    </source>
</evidence>
<dbReference type="InterPro" id="IPR050357">
    <property type="entry name" value="Arrestin_domain-protein"/>
</dbReference>
<dbReference type="SMART" id="SM01017">
    <property type="entry name" value="Arrestin_C"/>
    <property type="match status" value="1"/>
</dbReference>
<comment type="similarity">
    <text evidence="1">Belongs to the arrestin family.</text>
</comment>
<reference evidence="4" key="1">
    <citation type="journal article" date="2023" name="IScience">
        <title>Live-bearing cockroach genome reveals convergent evolutionary mechanisms linked to viviparity in insects and beyond.</title>
        <authorList>
            <person name="Fouks B."/>
            <person name="Harrison M.C."/>
            <person name="Mikhailova A.A."/>
            <person name="Marchal E."/>
            <person name="English S."/>
            <person name="Carruthers M."/>
            <person name="Jennings E.C."/>
            <person name="Chiamaka E.L."/>
            <person name="Frigard R.A."/>
            <person name="Pippel M."/>
            <person name="Attardo G.M."/>
            <person name="Benoit J.B."/>
            <person name="Bornberg-Bauer E."/>
            <person name="Tobe S.S."/>
        </authorList>
    </citation>
    <scope>NUCLEOTIDE SEQUENCE</scope>
    <source>
        <strain evidence="4">Stay&amp;Tobe</strain>
    </source>
</reference>
<dbReference type="Pfam" id="PF02752">
    <property type="entry name" value="Arrestin_C"/>
    <property type="match status" value="1"/>
</dbReference>
<dbReference type="GO" id="GO:0005737">
    <property type="term" value="C:cytoplasm"/>
    <property type="evidence" value="ECO:0007669"/>
    <property type="project" value="TreeGrafter"/>
</dbReference>
<organism evidence="4 5">
    <name type="scientific">Diploptera punctata</name>
    <name type="common">Pacific beetle cockroach</name>
    <dbReference type="NCBI Taxonomy" id="6984"/>
    <lineage>
        <taxon>Eukaryota</taxon>
        <taxon>Metazoa</taxon>
        <taxon>Ecdysozoa</taxon>
        <taxon>Arthropoda</taxon>
        <taxon>Hexapoda</taxon>
        <taxon>Insecta</taxon>
        <taxon>Pterygota</taxon>
        <taxon>Neoptera</taxon>
        <taxon>Polyneoptera</taxon>
        <taxon>Dictyoptera</taxon>
        <taxon>Blattodea</taxon>
        <taxon>Blaberoidea</taxon>
        <taxon>Blaberidae</taxon>
        <taxon>Diplopterinae</taxon>
        <taxon>Diploptera</taxon>
    </lineage>
</organism>
<dbReference type="InterPro" id="IPR011021">
    <property type="entry name" value="Arrestin-like_N"/>
</dbReference>
<evidence type="ECO:0000313" key="5">
    <source>
        <dbReference type="Proteomes" id="UP001233999"/>
    </source>
</evidence>
<feature type="non-terminal residue" evidence="4">
    <location>
        <position position="312"/>
    </location>
</feature>
<evidence type="ECO:0000259" key="3">
    <source>
        <dbReference type="SMART" id="SM01017"/>
    </source>
</evidence>
<dbReference type="Pfam" id="PF00339">
    <property type="entry name" value="Arrestin_N"/>
    <property type="match status" value="1"/>
</dbReference>
<keyword evidence="2" id="KW-0716">Sensory transduction</keyword>
<gene>
    <name evidence="4" type="ORF">L9F63_005643</name>
</gene>